<dbReference type="InterPro" id="IPR013783">
    <property type="entry name" value="Ig-like_fold"/>
</dbReference>
<dbReference type="AlphaFoldDB" id="A0A815LN14"/>
<dbReference type="PROSITE" id="PS50853">
    <property type="entry name" value="FN3"/>
    <property type="match status" value="1"/>
</dbReference>
<protein>
    <recommendedName>
        <fullName evidence="2">Fibronectin type-III domain-containing protein</fullName>
    </recommendedName>
</protein>
<proteinExistence type="predicted"/>
<dbReference type="InterPro" id="IPR022265">
    <property type="entry name" value="CHP03790"/>
</dbReference>
<gene>
    <name evidence="3" type="ORF">EDS130_LOCUS36827</name>
    <name evidence="4" type="ORF">XAT740_LOCUS51065</name>
</gene>
<keyword evidence="5" id="KW-1185">Reference proteome</keyword>
<evidence type="ECO:0000259" key="2">
    <source>
        <dbReference type="PROSITE" id="PS50853"/>
    </source>
</evidence>
<keyword evidence="1" id="KW-0732">Signal</keyword>
<reference evidence="3" key="1">
    <citation type="submission" date="2021-02" db="EMBL/GenBank/DDBJ databases">
        <authorList>
            <person name="Nowell W R."/>
        </authorList>
    </citation>
    <scope>NUCLEOTIDE SEQUENCE</scope>
</reference>
<dbReference type="EMBL" id="CAJNOR010008014">
    <property type="protein sequence ID" value="CAF1627180.1"/>
    <property type="molecule type" value="Genomic_DNA"/>
</dbReference>
<dbReference type="SUPFAM" id="SSF49265">
    <property type="entry name" value="Fibronectin type III"/>
    <property type="match status" value="1"/>
</dbReference>
<dbReference type="InterPro" id="IPR003961">
    <property type="entry name" value="FN3_dom"/>
</dbReference>
<sequence length="439" mass="48589">MKHSLFVIYIFYCWLNNFVVINGSSAGNVLSQQSTKFAILQAVRGDEQVVLTWNAMPAVLEYVIEYGTSSQTYTKTLISLSSSLTITGLDNGFTYYFRVTARLITGATNTTSEVSVRLPRLSGLRPRELGLLINDNDPESVIIGEYYRTRRHIPSQNIVHLNISTKVQLSSAEFLVLKDQVDRSLSTTVQALAIAWKIPYRVECNSITSAFALNYMDGPCKASTCNWATSSPYYKTNSTKPFTDFNMRPAMMLAALTVDETKAMINRGIASDGTHPRGSAYIMNTTDSVRSLRARIFPVANLGTALSSSVNVQIRNADWISNTTDALFYFQGLASVINIDRNEFPPGAVADHLTSFGGMLTDSYQMSALKFIAGGTTGTFGTVTEPCAYAQKFPDPTIMIEYYTKGETLIEAYWKSVLQTFQGIFVGEPLANPWKQEIV</sequence>
<evidence type="ECO:0000313" key="6">
    <source>
        <dbReference type="Proteomes" id="UP000663852"/>
    </source>
</evidence>
<accession>A0A815LN14</accession>
<dbReference type="InterPro" id="IPR036116">
    <property type="entry name" value="FN3_sf"/>
</dbReference>
<dbReference type="CDD" id="cd00063">
    <property type="entry name" value="FN3"/>
    <property type="match status" value="1"/>
</dbReference>
<evidence type="ECO:0000256" key="1">
    <source>
        <dbReference type="SAM" id="SignalP"/>
    </source>
</evidence>
<dbReference type="EMBL" id="CAJNOJ010000350">
    <property type="protein sequence ID" value="CAF1412359.1"/>
    <property type="molecule type" value="Genomic_DNA"/>
</dbReference>
<dbReference type="Proteomes" id="UP000663852">
    <property type="component" value="Unassembled WGS sequence"/>
</dbReference>
<feature type="domain" description="Fibronectin type-III" evidence="2">
    <location>
        <begin position="33"/>
        <end position="121"/>
    </location>
</feature>
<organism evidence="3 6">
    <name type="scientific">Adineta ricciae</name>
    <name type="common">Rotifer</name>
    <dbReference type="NCBI Taxonomy" id="249248"/>
    <lineage>
        <taxon>Eukaryota</taxon>
        <taxon>Metazoa</taxon>
        <taxon>Spiralia</taxon>
        <taxon>Gnathifera</taxon>
        <taxon>Rotifera</taxon>
        <taxon>Eurotatoria</taxon>
        <taxon>Bdelloidea</taxon>
        <taxon>Adinetida</taxon>
        <taxon>Adinetidae</taxon>
        <taxon>Adineta</taxon>
    </lineage>
</organism>
<dbReference type="OrthoDB" id="10032323at2759"/>
<feature type="chain" id="PRO_5035606664" description="Fibronectin type-III domain-containing protein" evidence="1">
    <location>
        <begin position="27"/>
        <end position="439"/>
    </location>
</feature>
<dbReference type="Proteomes" id="UP000663828">
    <property type="component" value="Unassembled WGS sequence"/>
</dbReference>
<evidence type="ECO:0000313" key="4">
    <source>
        <dbReference type="EMBL" id="CAF1627180.1"/>
    </source>
</evidence>
<comment type="caution">
    <text evidence="3">The sequence shown here is derived from an EMBL/GenBank/DDBJ whole genome shotgun (WGS) entry which is preliminary data.</text>
</comment>
<evidence type="ECO:0000313" key="5">
    <source>
        <dbReference type="Proteomes" id="UP000663828"/>
    </source>
</evidence>
<name>A0A815LN14_ADIRI</name>
<dbReference type="NCBIfam" id="TIGR03790">
    <property type="entry name" value="TIGR03790 family protein"/>
    <property type="match status" value="1"/>
</dbReference>
<evidence type="ECO:0000313" key="3">
    <source>
        <dbReference type="EMBL" id="CAF1412359.1"/>
    </source>
</evidence>
<dbReference type="Gene3D" id="2.60.40.10">
    <property type="entry name" value="Immunoglobulins"/>
    <property type="match status" value="1"/>
</dbReference>
<feature type="signal peptide" evidence="1">
    <location>
        <begin position="1"/>
        <end position="26"/>
    </location>
</feature>